<reference evidence="3" key="1">
    <citation type="submission" date="2021-06" db="EMBL/GenBank/DDBJ databases">
        <authorList>
            <person name="Hodson N. C."/>
            <person name="Mongue J. A."/>
            <person name="Jaron S. K."/>
        </authorList>
    </citation>
    <scope>NUCLEOTIDE SEQUENCE</scope>
</reference>
<dbReference type="EMBL" id="CAJVCH010085788">
    <property type="protein sequence ID" value="CAG7722068.1"/>
    <property type="molecule type" value="Genomic_DNA"/>
</dbReference>
<dbReference type="Pfam" id="PF00151">
    <property type="entry name" value="Lipase"/>
    <property type="match status" value="2"/>
</dbReference>
<evidence type="ECO:0000259" key="2">
    <source>
        <dbReference type="Pfam" id="PF00151"/>
    </source>
</evidence>
<gene>
    <name evidence="3" type="ORF">AFUS01_LOCUS11241</name>
</gene>
<accession>A0A8J2JLV6</accession>
<dbReference type="GO" id="GO:0016042">
    <property type="term" value="P:lipid catabolic process"/>
    <property type="evidence" value="ECO:0007669"/>
    <property type="project" value="TreeGrafter"/>
</dbReference>
<sequence>HVGHRTGALIQYLVEHMGVDLKNIHLIGHSLGAHAMGYTGRFIQENLKDNVGRITGELVFSNYTMYDQSSLTQKKFVALDPAGPCYEGNFWSEFCFGGSYIPVGQTDADFVDVIHTNAGLLGLERSIGHVDFYPNSGFWQNGCPPRHWYNPVSYLNAAKCAHRRSIEFMRSSILNPDKFTALKCPNWDSFEVCKHKRGTGPDLTPHAVMGESCAPK</sequence>
<dbReference type="OrthoDB" id="199913at2759"/>
<dbReference type="PANTHER" id="PTHR11610">
    <property type="entry name" value="LIPASE"/>
    <property type="match status" value="1"/>
</dbReference>
<evidence type="ECO:0000313" key="4">
    <source>
        <dbReference type="Proteomes" id="UP000708208"/>
    </source>
</evidence>
<feature type="domain" description="Lipase" evidence="2">
    <location>
        <begin position="77"/>
        <end position="192"/>
    </location>
</feature>
<dbReference type="GO" id="GO:0017171">
    <property type="term" value="F:serine hydrolase activity"/>
    <property type="evidence" value="ECO:0007669"/>
    <property type="project" value="TreeGrafter"/>
</dbReference>
<evidence type="ECO:0000256" key="1">
    <source>
        <dbReference type="RuleBase" id="RU004262"/>
    </source>
</evidence>
<feature type="domain" description="Lipase" evidence="2">
    <location>
        <begin position="2"/>
        <end position="56"/>
    </location>
</feature>
<dbReference type="PANTHER" id="PTHR11610:SF173">
    <property type="entry name" value="LIPASE DOMAIN-CONTAINING PROTEIN-RELATED"/>
    <property type="match status" value="1"/>
</dbReference>
<dbReference type="Proteomes" id="UP000708208">
    <property type="component" value="Unassembled WGS sequence"/>
</dbReference>
<dbReference type="InterPro" id="IPR000734">
    <property type="entry name" value="TAG_lipase"/>
</dbReference>
<dbReference type="GO" id="GO:0016298">
    <property type="term" value="F:lipase activity"/>
    <property type="evidence" value="ECO:0007669"/>
    <property type="project" value="InterPro"/>
</dbReference>
<proteinExistence type="inferred from homology"/>
<comment type="similarity">
    <text evidence="1">Belongs to the AB hydrolase superfamily. Lipase family.</text>
</comment>
<name>A0A8J2JLV6_9HEXA</name>
<dbReference type="AlphaFoldDB" id="A0A8J2JLV6"/>
<dbReference type="GO" id="GO:0005615">
    <property type="term" value="C:extracellular space"/>
    <property type="evidence" value="ECO:0007669"/>
    <property type="project" value="TreeGrafter"/>
</dbReference>
<feature type="non-terminal residue" evidence="3">
    <location>
        <position position="1"/>
    </location>
</feature>
<evidence type="ECO:0000313" key="3">
    <source>
        <dbReference type="EMBL" id="CAG7722068.1"/>
    </source>
</evidence>
<keyword evidence="4" id="KW-1185">Reference proteome</keyword>
<comment type="caution">
    <text evidence="3">The sequence shown here is derived from an EMBL/GenBank/DDBJ whole genome shotgun (WGS) entry which is preliminary data.</text>
</comment>
<dbReference type="InterPro" id="IPR013818">
    <property type="entry name" value="Lipase"/>
</dbReference>
<organism evidence="3 4">
    <name type="scientific">Allacma fusca</name>
    <dbReference type="NCBI Taxonomy" id="39272"/>
    <lineage>
        <taxon>Eukaryota</taxon>
        <taxon>Metazoa</taxon>
        <taxon>Ecdysozoa</taxon>
        <taxon>Arthropoda</taxon>
        <taxon>Hexapoda</taxon>
        <taxon>Collembola</taxon>
        <taxon>Symphypleona</taxon>
        <taxon>Sminthuridae</taxon>
        <taxon>Allacma</taxon>
    </lineage>
</organism>
<protein>
    <recommendedName>
        <fullName evidence="2">Lipase domain-containing protein</fullName>
    </recommendedName>
</protein>